<dbReference type="EMBL" id="ML732304">
    <property type="protein sequence ID" value="KAB8070381.1"/>
    <property type="molecule type" value="Genomic_DNA"/>
</dbReference>
<organism evidence="3 4">
    <name type="scientific">Aspergillus leporis</name>
    <dbReference type="NCBI Taxonomy" id="41062"/>
    <lineage>
        <taxon>Eukaryota</taxon>
        <taxon>Fungi</taxon>
        <taxon>Dikarya</taxon>
        <taxon>Ascomycota</taxon>
        <taxon>Pezizomycotina</taxon>
        <taxon>Eurotiomycetes</taxon>
        <taxon>Eurotiomycetidae</taxon>
        <taxon>Eurotiales</taxon>
        <taxon>Aspergillaceae</taxon>
        <taxon>Aspergillus</taxon>
        <taxon>Aspergillus subgen. Circumdati</taxon>
    </lineage>
</organism>
<dbReference type="OrthoDB" id="2735536at2759"/>
<name>A0A5N5WPD2_9EURO</name>
<evidence type="ECO:0000313" key="4">
    <source>
        <dbReference type="Proteomes" id="UP000326565"/>
    </source>
</evidence>
<dbReference type="AlphaFoldDB" id="A0A5N5WPD2"/>
<keyword evidence="1" id="KW-0560">Oxidoreductase</keyword>
<gene>
    <name evidence="3" type="ORF">BDV29DRAFT_198028</name>
</gene>
<dbReference type="Gene3D" id="3.40.50.720">
    <property type="entry name" value="NAD(P)-binding Rossmann-like Domain"/>
    <property type="match status" value="1"/>
</dbReference>
<dbReference type="InterPro" id="IPR050425">
    <property type="entry name" value="NAD(P)_dehydrat-like"/>
</dbReference>
<dbReference type="PANTHER" id="PTHR10366:SF562">
    <property type="entry name" value="ALDEHYDE REDUCTASE II (AFU_ORTHOLOGUE AFUA_1G11360)"/>
    <property type="match status" value="1"/>
</dbReference>
<dbReference type="SUPFAM" id="SSF51735">
    <property type="entry name" value="NAD(P)-binding Rossmann-fold domains"/>
    <property type="match status" value="1"/>
</dbReference>
<evidence type="ECO:0000313" key="3">
    <source>
        <dbReference type="EMBL" id="KAB8070381.1"/>
    </source>
</evidence>
<evidence type="ECO:0008006" key="5">
    <source>
        <dbReference type="Google" id="ProtNLM"/>
    </source>
</evidence>
<keyword evidence="4" id="KW-1185">Reference proteome</keyword>
<comment type="similarity">
    <text evidence="2">Belongs to the NAD(P)-dependent epimerase/dehydratase family. Dihydroflavonol-4-reductase subfamily.</text>
</comment>
<dbReference type="PANTHER" id="PTHR10366">
    <property type="entry name" value="NAD DEPENDENT EPIMERASE/DEHYDRATASE"/>
    <property type="match status" value="1"/>
</dbReference>
<reference evidence="3 4" key="1">
    <citation type="submission" date="2019-04" db="EMBL/GenBank/DDBJ databases">
        <title>Friends and foes A comparative genomics study of 23 Aspergillus species from section Flavi.</title>
        <authorList>
            <consortium name="DOE Joint Genome Institute"/>
            <person name="Kjaerbolling I."/>
            <person name="Vesth T."/>
            <person name="Frisvad J.C."/>
            <person name="Nybo J.L."/>
            <person name="Theobald S."/>
            <person name="Kildgaard S."/>
            <person name="Isbrandt T."/>
            <person name="Kuo A."/>
            <person name="Sato A."/>
            <person name="Lyhne E.K."/>
            <person name="Kogle M.E."/>
            <person name="Wiebenga A."/>
            <person name="Kun R.S."/>
            <person name="Lubbers R.J."/>
            <person name="Makela M.R."/>
            <person name="Barry K."/>
            <person name="Chovatia M."/>
            <person name="Clum A."/>
            <person name="Daum C."/>
            <person name="Haridas S."/>
            <person name="He G."/>
            <person name="LaButti K."/>
            <person name="Lipzen A."/>
            <person name="Mondo S."/>
            <person name="Riley R."/>
            <person name="Salamov A."/>
            <person name="Simmons B.A."/>
            <person name="Magnuson J.K."/>
            <person name="Henrissat B."/>
            <person name="Mortensen U.H."/>
            <person name="Larsen T.O."/>
            <person name="Devries R.P."/>
            <person name="Grigoriev I.V."/>
            <person name="Machida M."/>
            <person name="Baker S.E."/>
            <person name="Andersen M.R."/>
        </authorList>
    </citation>
    <scope>NUCLEOTIDE SEQUENCE [LARGE SCALE GENOMIC DNA]</scope>
    <source>
        <strain evidence="3 4">CBS 151.66</strain>
    </source>
</reference>
<evidence type="ECO:0000256" key="1">
    <source>
        <dbReference type="ARBA" id="ARBA00023002"/>
    </source>
</evidence>
<accession>A0A5N5WPD2</accession>
<dbReference type="Proteomes" id="UP000326565">
    <property type="component" value="Unassembled WGS sequence"/>
</dbReference>
<proteinExistence type="inferred from homology"/>
<protein>
    <recommendedName>
        <fullName evidence="5">NAD-dependent epimerase/dehydratase domain-containing protein</fullName>
    </recommendedName>
</protein>
<dbReference type="GO" id="GO:0016616">
    <property type="term" value="F:oxidoreductase activity, acting on the CH-OH group of donors, NAD or NADP as acceptor"/>
    <property type="evidence" value="ECO:0007669"/>
    <property type="project" value="TreeGrafter"/>
</dbReference>
<dbReference type="InterPro" id="IPR036291">
    <property type="entry name" value="NAD(P)-bd_dom_sf"/>
</dbReference>
<sequence length="298" mass="32889">MDTIVPEAAGSSPLPRPTPDEFFAHIYGKNAFESVIVPSFENQSGLVGILDGVNGIVSDLSFKPDPQAMIPWVVKATLKIVEAATKEPSVKRIVLTSSSSAAYTLRPDPNGRTLDSWNETAVKAAWDDKSPEKERGVTVYSASKTEGGRQAWKWIQEHRPQFQFNAVLPCVNMTPHAEIPGSTMRSTCKLLGGNTSAFSKYPEQDVARLMGIGLMDAGVTSERSFAFGEQMTWADVVRMLRELQPTNTRIPDPPDNLPRGRTDVPPRRRAEELLHVWGHRGFTPIRQRLASGIKDCGY</sequence>
<evidence type="ECO:0000256" key="2">
    <source>
        <dbReference type="ARBA" id="ARBA00023445"/>
    </source>
</evidence>